<evidence type="ECO:0000256" key="3">
    <source>
        <dbReference type="ARBA" id="ARBA00023186"/>
    </source>
</evidence>
<sequence length="622" mass="67490">MRCTRSTMLLLACRVARVRALQAPRKFGRLRALASTVAEPGAKVPVTLLSGFLGTGKTTLLRNLLEEASQDKDSKVGVVVNDMAAVNIDAKITARRLDLDESDSPKMQGAAEFVEIGDGCVCCSMADELFTTLAELAAVSSMKGYRYNHIVIEATGIAEPRSIRDQFQDAEAAGMPLMEEVELSTLVTVVDSAAFLDAYAETASIAQRPDLAAPVDDDPSPFLMARFDHSLQRSVVDLLVEQVECADVLLLNKKDLVTQQQMDRLAEIMKALNPTAIVKQCEFGDAALNEVLGVAGDEGAARIGPVDEHKVAVAASKGAACDDPDCSDPSHLHAHDSHAHAAKEEHSHASHDHAHKEEEACADPTCTDPTHDHSHKQCINQIVAARRVLWSITARFSQHTPDSLVDLRTGHKAHDHAHAKEEACADPTCTDPTHDHSHKAHDHSHGHTHDAIGIDSFVYAARRPFAPARLQELLRALPADVTAAISDGKTDHSALNPTARALATIVRSKGFLWLASSHDAAYYWSHAGNHFAAELMGRWWATLPEDRYPEDMRASILSDFDGEDGDRRQEIVFIGVGAVAQQAAITEALDACLLTDDEMAAYRAADDDARPELFPSDLRVRA</sequence>
<dbReference type="Pfam" id="PF02492">
    <property type="entry name" value="cobW"/>
    <property type="match status" value="1"/>
</dbReference>
<dbReference type="Gene3D" id="3.30.1220.10">
    <property type="entry name" value="CobW-like, C-terminal domain"/>
    <property type="match status" value="1"/>
</dbReference>
<dbReference type="InterPro" id="IPR011629">
    <property type="entry name" value="CobW-like_C"/>
</dbReference>
<feature type="domain" description="CobW C-terminal" evidence="8">
    <location>
        <begin position="454"/>
        <end position="593"/>
    </location>
</feature>
<dbReference type="Gene3D" id="3.40.50.300">
    <property type="entry name" value="P-loop containing nucleotide triphosphate hydrolases"/>
    <property type="match status" value="1"/>
</dbReference>
<accession>A0A8J2SRV0</accession>
<comment type="catalytic activity">
    <reaction evidence="5">
        <text>GTP + H2O = GDP + phosphate + H(+)</text>
        <dbReference type="Rhea" id="RHEA:19669"/>
        <dbReference type="ChEBI" id="CHEBI:15377"/>
        <dbReference type="ChEBI" id="CHEBI:15378"/>
        <dbReference type="ChEBI" id="CHEBI:37565"/>
        <dbReference type="ChEBI" id="CHEBI:43474"/>
        <dbReference type="ChEBI" id="CHEBI:58189"/>
    </reaction>
    <physiologicalReaction direction="left-to-right" evidence="5">
        <dbReference type="Rhea" id="RHEA:19670"/>
    </physiologicalReaction>
</comment>
<dbReference type="InterPro" id="IPR003495">
    <property type="entry name" value="CobW/HypB/UreG_nucleotide-bd"/>
</dbReference>
<evidence type="ECO:0000256" key="5">
    <source>
        <dbReference type="ARBA" id="ARBA00049117"/>
    </source>
</evidence>
<keyword evidence="7" id="KW-0732">Signal</keyword>
<dbReference type="PANTHER" id="PTHR43603">
    <property type="entry name" value="COBW DOMAIN-CONTAINING PROTEIN DDB_G0274527"/>
    <property type="match status" value="1"/>
</dbReference>
<comment type="similarity">
    <text evidence="4">Belongs to the SIMIBI class G3E GTPase family. ZNG1 subfamily.</text>
</comment>
<feature type="signal peptide" evidence="7">
    <location>
        <begin position="1"/>
        <end position="20"/>
    </location>
</feature>
<evidence type="ECO:0000313" key="10">
    <source>
        <dbReference type="Proteomes" id="UP000789595"/>
    </source>
</evidence>
<dbReference type="SMART" id="SM00833">
    <property type="entry name" value="CobW_C"/>
    <property type="match status" value="1"/>
</dbReference>
<dbReference type="AlphaFoldDB" id="A0A8J2SRV0"/>
<dbReference type="CDD" id="cd03112">
    <property type="entry name" value="CobW-like"/>
    <property type="match status" value="1"/>
</dbReference>
<dbReference type="Proteomes" id="UP000789595">
    <property type="component" value="Unassembled WGS sequence"/>
</dbReference>
<dbReference type="InterPro" id="IPR051927">
    <property type="entry name" value="Zn_Chap_cDPG_Synth"/>
</dbReference>
<dbReference type="Pfam" id="PF07683">
    <property type="entry name" value="CobW_C"/>
    <property type="match status" value="1"/>
</dbReference>
<dbReference type="GO" id="GO:0016787">
    <property type="term" value="F:hydrolase activity"/>
    <property type="evidence" value="ECO:0007669"/>
    <property type="project" value="UniProtKB-KW"/>
</dbReference>
<protein>
    <recommendedName>
        <fullName evidence="8">CobW C-terminal domain-containing protein</fullName>
    </recommendedName>
</protein>
<keyword evidence="3" id="KW-0143">Chaperone</keyword>
<proteinExistence type="inferred from homology"/>
<dbReference type="PANTHER" id="PTHR43603:SF1">
    <property type="entry name" value="ZINC-REGULATED GTPASE METALLOPROTEIN ACTIVATOR 1"/>
    <property type="match status" value="1"/>
</dbReference>
<reference evidence="9" key="1">
    <citation type="submission" date="2021-11" db="EMBL/GenBank/DDBJ databases">
        <authorList>
            <consortium name="Genoscope - CEA"/>
            <person name="William W."/>
        </authorList>
    </citation>
    <scope>NUCLEOTIDE SEQUENCE</scope>
</reference>
<dbReference type="InterPro" id="IPR027417">
    <property type="entry name" value="P-loop_NTPase"/>
</dbReference>
<organism evidence="9 10">
    <name type="scientific">Pelagomonas calceolata</name>
    <dbReference type="NCBI Taxonomy" id="35677"/>
    <lineage>
        <taxon>Eukaryota</taxon>
        <taxon>Sar</taxon>
        <taxon>Stramenopiles</taxon>
        <taxon>Ochrophyta</taxon>
        <taxon>Pelagophyceae</taxon>
        <taxon>Pelagomonadales</taxon>
        <taxon>Pelagomonadaceae</taxon>
        <taxon>Pelagomonas</taxon>
    </lineage>
</organism>
<dbReference type="InterPro" id="IPR036627">
    <property type="entry name" value="CobW-likC_sf"/>
</dbReference>
<feature type="compositionally biased region" description="Basic and acidic residues" evidence="6">
    <location>
        <begin position="328"/>
        <end position="359"/>
    </location>
</feature>
<feature type="chain" id="PRO_5035239124" description="CobW C-terminal domain-containing protein" evidence="7">
    <location>
        <begin position="21"/>
        <end position="622"/>
    </location>
</feature>
<evidence type="ECO:0000256" key="7">
    <source>
        <dbReference type="SAM" id="SignalP"/>
    </source>
</evidence>
<keyword evidence="2" id="KW-0378">Hydrolase</keyword>
<evidence type="ECO:0000256" key="6">
    <source>
        <dbReference type="SAM" id="MobiDB-lite"/>
    </source>
</evidence>
<feature type="region of interest" description="Disordered" evidence="6">
    <location>
        <begin position="324"/>
        <end position="373"/>
    </location>
</feature>
<evidence type="ECO:0000313" key="9">
    <source>
        <dbReference type="EMBL" id="CAH0371569.1"/>
    </source>
</evidence>
<dbReference type="EMBL" id="CAKKNE010000003">
    <property type="protein sequence ID" value="CAH0371569.1"/>
    <property type="molecule type" value="Genomic_DNA"/>
</dbReference>
<gene>
    <name evidence="9" type="ORF">PECAL_3P15180</name>
</gene>
<name>A0A8J2SRV0_9STRA</name>
<dbReference type="SUPFAM" id="SSF52540">
    <property type="entry name" value="P-loop containing nucleoside triphosphate hydrolases"/>
    <property type="match status" value="1"/>
</dbReference>
<keyword evidence="10" id="KW-1185">Reference proteome</keyword>
<evidence type="ECO:0000256" key="4">
    <source>
        <dbReference type="ARBA" id="ARBA00034320"/>
    </source>
</evidence>
<dbReference type="SUPFAM" id="SSF90002">
    <property type="entry name" value="Hypothetical protein YjiA, C-terminal domain"/>
    <property type="match status" value="1"/>
</dbReference>
<evidence type="ECO:0000256" key="1">
    <source>
        <dbReference type="ARBA" id="ARBA00022741"/>
    </source>
</evidence>
<evidence type="ECO:0000256" key="2">
    <source>
        <dbReference type="ARBA" id="ARBA00022801"/>
    </source>
</evidence>
<dbReference type="GO" id="GO:0000166">
    <property type="term" value="F:nucleotide binding"/>
    <property type="evidence" value="ECO:0007669"/>
    <property type="project" value="UniProtKB-KW"/>
</dbReference>
<evidence type="ECO:0000259" key="8">
    <source>
        <dbReference type="SMART" id="SM00833"/>
    </source>
</evidence>
<dbReference type="OrthoDB" id="272672at2759"/>
<comment type="caution">
    <text evidence="9">The sequence shown here is derived from an EMBL/GenBank/DDBJ whole genome shotgun (WGS) entry which is preliminary data.</text>
</comment>
<keyword evidence="1" id="KW-0547">Nucleotide-binding</keyword>